<evidence type="ECO:0000313" key="3">
    <source>
        <dbReference type="EMBL" id="EMJ5256680.1"/>
    </source>
</evidence>
<dbReference type="Proteomes" id="UP001285616">
    <property type="component" value="Unassembled WGS sequence"/>
</dbReference>
<evidence type="ECO:0000313" key="15">
    <source>
        <dbReference type="Proteomes" id="UP000284508"/>
    </source>
</evidence>
<reference evidence="6" key="9">
    <citation type="submission" date="2023-10" db="EMBL/GenBank/DDBJ databases">
        <title>Draft Genome Sequence of a Shiga toxin-producing Escherichia coli strain from deer meat showing an IS-element integration in the B-subunit of the Shiga toxin Stx2b gene.</title>
        <authorList>
            <person name="Projahn M."/>
            <person name="Borowiak M."/>
        </authorList>
    </citation>
    <scope>NUCLEOTIDE SEQUENCE</scope>
    <source>
        <strain evidence="6">BfR-EC-18960</strain>
    </source>
</reference>
<dbReference type="AlphaFoldDB" id="A0A0H0M1C6"/>
<gene>
    <name evidence="7" type="ORF">D3C88_15145</name>
    <name evidence="8" type="ORF">DU321_26310</name>
    <name evidence="9" type="ORF">EPS76_11775</name>
    <name evidence="4" type="ORF">HLZ39_24865</name>
    <name evidence="10" type="ORF">NCTC9077_01104</name>
    <name evidence="11" type="ORF">OGM49_02475</name>
    <name evidence="12" type="ORF">OGM49_20415</name>
    <name evidence="5" type="ORF">QO046_11560</name>
    <name evidence="6" type="ORF">R8G00_15505</name>
    <name evidence="2" type="ORF">R8O40_002763</name>
    <name evidence="3" type="ORF">R8O40_005022</name>
</gene>
<accession>A0A0H0M1C6</accession>
<keyword evidence="1" id="KW-1133">Transmembrane helix</keyword>
<dbReference type="EMBL" id="QXHA01001077">
    <property type="protein sequence ID" value="RIB41090.1"/>
    <property type="molecule type" value="Genomic_DNA"/>
</dbReference>
<evidence type="ECO:0000313" key="6">
    <source>
        <dbReference type="EMBL" id="MDW9350981.1"/>
    </source>
</evidence>
<dbReference type="Proteomes" id="UP001223829">
    <property type="component" value="Unassembled WGS sequence"/>
</dbReference>
<evidence type="ECO:0000313" key="12">
    <source>
        <dbReference type="EMBL" id="WLM98497.1"/>
    </source>
</evidence>
<evidence type="ECO:0000313" key="11">
    <source>
        <dbReference type="EMBL" id="WLM98331.1"/>
    </source>
</evidence>
<evidence type="ECO:0000256" key="1">
    <source>
        <dbReference type="SAM" id="Phobius"/>
    </source>
</evidence>
<keyword evidence="1" id="KW-0472">Membrane</keyword>
<reference evidence="5" key="8">
    <citation type="submission" date="2023-05" db="EMBL/GenBank/DDBJ databases">
        <title>Efficient inhibition of multidrug-resistant Escherichia coli by a new antibiotic combination.</title>
        <authorList>
            <person name="Lin T."/>
        </authorList>
    </citation>
    <scope>NUCLEOTIDE SEQUENCE</scope>
    <source>
        <strain evidence="5">YmmD45</strain>
    </source>
</reference>
<dbReference type="EMBL" id="JASMQD010000001">
    <property type="protein sequence ID" value="MDK2695019.1"/>
    <property type="molecule type" value="Genomic_DNA"/>
</dbReference>
<dbReference type="EMBL" id="DABGKQ010000092">
    <property type="protein sequence ID" value="HAJ5807675.1"/>
    <property type="molecule type" value="Genomic_DNA"/>
</dbReference>
<reference evidence="10 13" key="3">
    <citation type="submission" date="2018-06" db="EMBL/GenBank/DDBJ databases">
        <authorList>
            <consortium name="Pathogen Informatics"/>
            <person name="Doyle S."/>
        </authorList>
    </citation>
    <scope>NUCLEOTIDE SEQUENCE [LARGE SCALE GENOMIC DNA]</scope>
    <source>
        <strain evidence="10 13">NCTC9077</strain>
    </source>
</reference>
<name>A0A0H0M1C6_ECOLX</name>
<organism evidence="6 18">
    <name type="scientific">Escherichia coli</name>
    <dbReference type="NCBI Taxonomy" id="562"/>
    <lineage>
        <taxon>Bacteria</taxon>
        <taxon>Pseudomonadati</taxon>
        <taxon>Pseudomonadota</taxon>
        <taxon>Gammaproteobacteria</taxon>
        <taxon>Enterobacterales</taxon>
        <taxon>Enterobacteriaceae</taxon>
        <taxon>Escherichia</taxon>
    </lineage>
</organism>
<reference evidence="9 16" key="5">
    <citation type="submission" date="2019-01" db="EMBL/GenBank/DDBJ databases">
        <title>Genomic analysis of febrile catheter-associated UTI E. coli isolates.</title>
        <authorList>
            <person name="Potter R."/>
            <person name="Zou Z."/>
            <person name="Henderson J."/>
            <person name="Dantas G."/>
        </authorList>
    </citation>
    <scope>NUCLEOTIDE SEQUENCE [LARGE SCALE GENOMIC DNA]</scope>
    <source>
        <strain evidence="9 16">29_CAASB</strain>
    </source>
</reference>
<reference evidence="11" key="7">
    <citation type="journal article" date="2023" name="Microorganisms">
        <title>Comparative Genomic Analysis of ST131 Subclade C2 of ESBL-Producing E. coli Isolates from Patients with Recurrent and Sporadic Urinary Tract Infections.</title>
        <authorList>
            <person name="Jaen-Luchoro D."/>
            <person name="Kahnamouei A."/>
            <person name="Yazdanshenas S."/>
            <person name="Lindblom A."/>
            <person name="Samuelsson E."/>
            <person name="Ahren C."/>
            <person name="Karami N."/>
        </authorList>
    </citation>
    <scope>NUCLEOTIDE SEQUENCE</scope>
    <source>
        <strain evidence="11">S7</strain>
    </source>
</reference>
<dbReference type="Proteomes" id="UP000842519">
    <property type="component" value="Unassembled WGS sequence"/>
</dbReference>
<sequence length="65" mass="7249">MVIRKKKCRDCGNAITHNTVCCPYCGAVDPFGYYRKTDRLLCLLTLLLVLILVTVSGVSVFVLLQ</sequence>
<dbReference type="EMBL" id="CP107128">
    <property type="protein sequence ID" value="WLM98497.1"/>
    <property type="molecule type" value="Genomic_DNA"/>
</dbReference>
<dbReference type="EMBL" id="ABONVU020000028">
    <property type="protein sequence ID" value="EMJ5256680.1"/>
    <property type="molecule type" value="Genomic_DNA"/>
</dbReference>
<protein>
    <submittedName>
        <fullName evidence="6">Uncharacterized protein</fullName>
    </submittedName>
</protein>
<dbReference type="Proteomes" id="UP000288730">
    <property type="component" value="Unassembled WGS sequence"/>
</dbReference>
<dbReference type="EMBL" id="UGCU01000001">
    <property type="protein sequence ID" value="STJ09479.1"/>
    <property type="molecule type" value="Genomic_DNA"/>
</dbReference>
<dbReference type="RefSeq" id="WP_001547002.1">
    <property type="nucleotide sequence ID" value="NZ_AP019538.1"/>
</dbReference>
<dbReference type="EMBL" id="ABONVU020000010">
    <property type="protein sequence ID" value="EMJ5254524.1"/>
    <property type="molecule type" value="Genomic_DNA"/>
</dbReference>
<evidence type="ECO:0000313" key="2">
    <source>
        <dbReference type="EMBL" id="EMJ5254524.1"/>
    </source>
</evidence>
<dbReference type="Proteomes" id="UP000284508">
    <property type="component" value="Unassembled WGS sequence"/>
</dbReference>
<keyword evidence="1" id="KW-0812">Transmembrane</keyword>
<evidence type="ECO:0000313" key="18">
    <source>
        <dbReference type="Proteomes" id="UP001271591"/>
    </source>
</evidence>
<dbReference type="Proteomes" id="UP000272662">
    <property type="component" value="Unassembled WGS sequence"/>
</dbReference>
<evidence type="ECO:0000313" key="7">
    <source>
        <dbReference type="EMBL" id="RIB41090.1"/>
    </source>
</evidence>
<reference evidence="8 14" key="4">
    <citation type="submission" date="2018-11" db="EMBL/GenBank/DDBJ databases">
        <title>E. coli isolates of the female bladder.</title>
        <authorList>
            <person name="Garretto A."/>
            <person name="Miller-Ensminger T."/>
            <person name="Wolfe A.J."/>
            <person name="Putonti C."/>
        </authorList>
    </citation>
    <scope>NUCLEOTIDE SEQUENCE [LARGE SCALE GENOMIC DNA]</scope>
    <source>
        <strain evidence="8 14">UMB1727</strain>
    </source>
</reference>
<dbReference type="Proteomes" id="UP000254495">
    <property type="component" value="Unassembled WGS sequence"/>
</dbReference>
<reference evidence="4" key="6">
    <citation type="submission" date="2019-11" db="EMBL/GenBank/DDBJ databases">
        <authorList>
            <consortium name="NCBI Pathogen Detection Project"/>
        </authorList>
    </citation>
    <scope>NUCLEOTIDE SEQUENCE</scope>
    <source>
        <strain evidence="4">Ecoli[ST-405]</strain>
    </source>
</reference>
<evidence type="ECO:0000313" key="14">
    <source>
        <dbReference type="Proteomes" id="UP000272662"/>
    </source>
</evidence>
<dbReference type="EMBL" id="SCJN01000077">
    <property type="protein sequence ID" value="RXD16248.1"/>
    <property type="molecule type" value="Genomic_DNA"/>
</dbReference>
<reference evidence="4 17" key="2">
    <citation type="journal article" date="2018" name="Genome Biol.">
        <title>SKESA: strategic k-mer extension for scrupulous assemblies.</title>
        <authorList>
            <person name="Souvorov A."/>
            <person name="Agarwala R."/>
            <person name="Lipman D.J."/>
        </authorList>
    </citation>
    <scope>NUCLEOTIDE SEQUENCE [LARGE SCALE GENOMIC DNA]</scope>
    <source>
        <strain evidence="17">ecoli[ST-405]</strain>
        <strain evidence="4">Ecoli[ST-405]</strain>
    </source>
</reference>
<dbReference type="EMBL" id="CP107128">
    <property type="protein sequence ID" value="WLM98331.1"/>
    <property type="molecule type" value="Genomic_DNA"/>
</dbReference>
<reference evidence="2" key="10">
    <citation type="submission" date="2024-02" db="EMBL/GenBank/DDBJ databases">
        <authorList>
            <consortium name="Clinical and Environmental Microbiology Branch: Whole genome sequencing antimicrobial resistance pathogens in the healthcare setting"/>
        </authorList>
    </citation>
    <scope>NUCLEOTIDE SEQUENCE</scope>
    <source>
        <strain evidence="2">1924188</strain>
    </source>
</reference>
<dbReference type="Proteomes" id="UP001271591">
    <property type="component" value="Unassembled WGS sequence"/>
</dbReference>
<evidence type="ECO:0000313" key="16">
    <source>
        <dbReference type="Proteomes" id="UP000288730"/>
    </source>
</evidence>
<dbReference type="Proteomes" id="UP001180189">
    <property type="component" value="Chromosome"/>
</dbReference>
<dbReference type="EMBL" id="JAWPMK010000001">
    <property type="protein sequence ID" value="MDW9350981.1"/>
    <property type="molecule type" value="Genomic_DNA"/>
</dbReference>
<dbReference type="EMBL" id="RRVG01000066">
    <property type="protein sequence ID" value="RRL37753.1"/>
    <property type="molecule type" value="Genomic_DNA"/>
</dbReference>
<proteinExistence type="predicted"/>
<evidence type="ECO:0000313" key="4">
    <source>
        <dbReference type="EMBL" id="HAJ5807675.1"/>
    </source>
</evidence>
<evidence type="ECO:0000313" key="17">
    <source>
        <dbReference type="Proteomes" id="UP000842519"/>
    </source>
</evidence>
<evidence type="ECO:0000313" key="5">
    <source>
        <dbReference type="EMBL" id="MDK2695019.1"/>
    </source>
</evidence>
<evidence type="ECO:0000313" key="9">
    <source>
        <dbReference type="EMBL" id="RXD16248.1"/>
    </source>
</evidence>
<evidence type="ECO:0000313" key="10">
    <source>
        <dbReference type="EMBL" id="STJ09479.1"/>
    </source>
</evidence>
<reference evidence="7 15" key="1">
    <citation type="journal article" date="2018" name="BMC Microbiol.">
        <title>Genome sequencing of strains of the most prevalent clonal group of O1:K1:H7 Escherichia coli that causes neonatal meningitis in France.</title>
        <authorList>
            <person name="Geslain G."/>
            <person name="Birgy A."/>
            <person name="Adiba S."/>
            <person name="Magnan M."/>
            <person name="Courroux C."/>
            <person name="Levy C."/>
            <person name="Cohen R."/>
            <person name="Bidet P."/>
            <person name="Bonacorsi S."/>
        </authorList>
    </citation>
    <scope>NUCLEOTIDE SEQUENCE [LARGE SCALE GENOMIC DNA]</scope>
    <source>
        <strain evidence="7 15">S308</strain>
    </source>
</reference>
<evidence type="ECO:0000313" key="13">
    <source>
        <dbReference type="Proteomes" id="UP000254495"/>
    </source>
</evidence>
<evidence type="ECO:0000313" key="8">
    <source>
        <dbReference type="EMBL" id="RRL37753.1"/>
    </source>
</evidence>
<feature type="transmembrane region" description="Helical" evidence="1">
    <location>
        <begin position="40"/>
        <end position="64"/>
    </location>
</feature>